<feature type="domain" description="Restriction endonuclease type II-like" evidence="9">
    <location>
        <begin position="1151"/>
        <end position="1243"/>
    </location>
</feature>
<sequence>MRPQTQDGFAAVLDGWRRELVELGGRNPLLWFEPTPSGSLDLTTAHPAGVAKLLAGNPVRLSELVRSPDAFAESLRRVRAIWRHADRLEREHGLRTTYVAMGLASWDVPPSYPRRPVAPVLLRRVTLRPTDTRGGDVLLDVASSLVANPVLLDYLRSERGVDITADWLVAAAGRGHGSPEGAYAWLRSQCAGLPGFDVRPSLVLSTFSTAKAPMIGDLANNGMTLAAHPAVAAMIGDPEAVAHVGATAPPAEADPDLEQERIVVDADASQRAAIDAVEAGSHLLLNGPPGTGKTQTIVDLIATLSSRGRRVLLTSPKRIALQDVRTRLGEHGLAELVLDVDRATPADLVATIDRALAQPETAPDAADAESDTAPSDAASGAESSGSTLSAARDRLAEHRRAMHEAREPWGVSADEAQTRIAELAALEHPPHSRVRLVGSRLHRIPDERRGEVSERLVELARAGAWSSEPGPDPWYAARVVGEDQTRRTRELVQRLSGGGLAEYRSRVGDLAAQVGLRRPRTVLEADEQLDLMGRVFSTLEIFRPEIFEAPLDQLVRATASRRERAEQERGDDVGLLERRRLRTQARDLLRPGPPPKDLHGVLVLAAAQKAQWNEQSGPGSRPSAPVEVPEVEREQETFREELEWLGARLEPTRDGGDLVRLDLDDLQARLDDLAAHDDRLTATAATVTRVDELRREHLGPLVDDFAARHLPVERVPEELDFVWWSSVLDEIKTRDEAYARHDGEELRRAAEQFADDDQAQLERSRRRARADFDRQVRRVAQDFPDQVQLLREQAARGDQAMPWRELLAAAPELMTSVRPCWAMSPLTVAEHVPPGLWFDVVVIDEASLVSPAQAVSAIARGEQVVLSGDPQQLRPQPFTVTADDQRPAAVGTGDSVIDVLGPLLPQQPLTWHYRSADERLVSFANAEVYGGTLVTLPSPGAEEVVAFERVDGAHGDGTTSPAEVQRVVDLVLAQLREHPEESVGVVSLSAPHAEQVDAALRAALDPAVAAAVSVRDVTDAQGEEWDAVILTVGFGRGADGAVTYDVAGLGAPGGERLLAVATTRARRRLTVVSAVTAGDLAPNRLRSKGAQLLRSLLASVGGDQQPQDQEVPRGVARIGGRRRRVASTGSVVDQQVAPRPAQRPVSPVVSDLAKRLRDKGLVVSTGYGRSILPIDLVVHDPAHPDEPIVAVETDGPGYASISGVRDRDRLRPDLLRRFGWAYERVWTVDVFRDPARDVARIQNTVQRVSLERAQARRRRRTS</sequence>
<dbReference type="Gene3D" id="3.40.50.300">
    <property type="entry name" value="P-loop containing nucleotide triphosphate hydrolases"/>
    <property type="match status" value="3"/>
</dbReference>
<keyword evidence="3" id="KW-0378">Hydrolase</keyword>
<dbReference type="GO" id="GO:0043139">
    <property type="term" value="F:5'-3' DNA helicase activity"/>
    <property type="evidence" value="ECO:0007669"/>
    <property type="project" value="TreeGrafter"/>
</dbReference>
<evidence type="ECO:0000256" key="5">
    <source>
        <dbReference type="ARBA" id="ARBA00022840"/>
    </source>
</evidence>
<evidence type="ECO:0000256" key="3">
    <source>
        <dbReference type="ARBA" id="ARBA00022801"/>
    </source>
</evidence>
<dbReference type="SUPFAM" id="SSF52540">
    <property type="entry name" value="P-loop containing nucleoside triphosphate hydrolases"/>
    <property type="match status" value="1"/>
</dbReference>
<dbReference type="Proteomes" id="UP000318336">
    <property type="component" value="Unassembled WGS sequence"/>
</dbReference>
<keyword evidence="4" id="KW-0347">Helicase</keyword>
<dbReference type="InterPro" id="IPR027417">
    <property type="entry name" value="P-loop_NTPase"/>
</dbReference>
<dbReference type="SUPFAM" id="SSF52980">
    <property type="entry name" value="Restriction endonuclease-like"/>
    <property type="match status" value="1"/>
</dbReference>
<dbReference type="Pfam" id="PF13195">
    <property type="entry name" value="DUF4011"/>
    <property type="match status" value="1"/>
</dbReference>
<dbReference type="InterPro" id="IPR049468">
    <property type="entry name" value="Restrct_endonuc-II-like_dom"/>
</dbReference>
<organism evidence="10 11">
    <name type="scientific">Barrientosiimonas humi</name>
    <dbReference type="NCBI Taxonomy" id="999931"/>
    <lineage>
        <taxon>Bacteria</taxon>
        <taxon>Bacillati</taxon>
        <taxon>Actinomycetota</taxon>
        <taxon>Actinomycetes</taxon>
        <taxon>Micrococcales</taxon>
        <taxon>Dermacoccaceae</taxon>
        <taxon>Barrientosiimonas</taxon>
    </lineage>
</organism>
<keyword evidence="5" id="KW-0067">ATP-binding</keyword>
<evidence type="ECO:0000259" key="8">
    <source>
        <dbReference type="Pfam" id="PF13087"/>
    </source>
</evidence>
<evidence type="ECO:0000256" key="4">
    <source>
        <dbReference type="ARBA" id="ARBA00022806"/>
    </source>
</evidence>
<dbReference type="InterPro" id="IPR041677">
    <property type="entry name" value="DNA2/NAM7_AAA_11"/>
</dbReference>
<evidence type="ECO:0000259" key="9">
    <source>
        <dbReference type="Pfam" id="PF18741"/>
    </source>
</evidence>
<feature type="region of interest" description="Disordered" evidence="6">
    <location>
        <begin position="359"/>
        <end position="390"/>
    </location>
</feature>
<feature type="domain" description="DNA2/NAM7 helicase helicase" evidence="7">
    <location>
        <begin position="267"/>
        <end position="330"/>
    </location>
</feature>
<evidence type="ECO:0000256" key="2">
    <source>
        <dbReference type="ARBA" id="ARBA00022741"/>
    </source>
</evidence>
<dbReference type="PANTHER" id="PTHR43788:SF8">
    <property type="entry name" value="DNA-BINDING PROTEIN SMUBP-2"/>
    <property type="match status" value="1"/>
</dbReference>
<dbReference type="PANTHER" id="PTHR43788">
    <property type="entry name" value="DNA2/NAM7 HELICASE FAMILY MEMBER"/>
    <property type="match status" value="1"/>
</dbReference>
<evidence type="ECO:0000313" key="10">
    <source>
        <dbReference type="EMBL" id="TQL34324.1"/>
    </source>
</evidence>
<evidence type="ECO:0000259" key="7">
    <source>
        <dbReference type="Pfam" id="PF13086"/>
    </source>
</evidence>
<keyword evidence="11" id="KW-1185">Reference proteome</keyword>
<comment type="similarity">
    <text evidence="1">Belongs to the DNA2/NAM7 helicase family.</text>
</comment>
<keyword evidence="2" id="KW-0547">Nucleotide-binding</keyword>
<dbReference type="InterPro" id="IPR050534">
    <property type="entry name" value="Coronavir_polyprotein_1ab"/>
</dbReference>
<dbReference type="Pfam" id="PF13087">
    <property type="entry name" value="AAA_12"/>
    <property type="match status" value="1"/>
</dbReference>
<evidence type="ECO:0000256" key="6">
    <source>
        <dbReference type="SAM" id="MobiDB-lite"/>
    </source>
</evidence>
<dbReference type="EMBL" id="VFOK01000001">
    <property type="protein sequence ID" value="TQL34324.1"/>
    <property type="molecule type" value="Genomic_DNA"/>
</dbReference>
<dbReference type="InterPro" id="IPR041679">
    <property type="entry name" value="DNA2/NAM7-like_C"/>
</dbReference>
<accession>A0A542XES5</accession>
<name>A0A542XES5_9MICO</name>
<comment type="caution">
    <text evidence="10">The sequence shown here is derived from an EMBL/GenBank/DDBJ whole genome shotgun (WGS) entry which is preliminary data.</text>
</comment>
<gene>
    <name evidence="10" type="ORF">FB554_2490</name>
</gene>
<dbReference type="AlphaFoldDB" id="A0A542XES5"/>
<evidence type="ECO:0000313" key="11">
    <source>
        <dbReference type="Proteomes" id="UP000318336"/>
    </source>
</evidence>
<dbReference type="GO" id="GO:0016787">
    <property type="term" value="F:hydrolase activity"/>
    <property type="evidence" value="ECO:0007669"/>
    <property type="project" value="UniProtKB-KW"/>
</dbReference>
<proteinExistence type="inferred from homology"/>
<dbReference type="Pfam" id="PF18741">
    <property type="entry name" value="MTES_1575"/>
    <property type="match status" value="1"/>
</dbReference>
<feature type="domain" description="DNA2/NAM7 helicase helicase" evidence="7">
    <location>
        <begin position="731"/>
        <end position="875"/>
    </location>
</feature>
<feature type="domain" description="DNA2/NAM7 helicase-like C-terminal" evidence="8">
    <location>
        <begin position="957"/>
        <end position="1073"/>
    </location>
</feature>
<dbReference type="GO" id="GO:0005524">
    <property type="term" value="F:ATP binding"/>
    <property type="evidence" value="ECO:0007669"/>
    <property type="project" value="UniProtKB-KW"/>
</dbReference>
<feature type="compositionally biased region" description="Low complexity" evidence="6">
    <location>
        <begin position="373"/>
        <end position="390"/>
    </location>
</feature>
<evidence type="ECO:0000256" key="1">
    <source>
        <dbReference type="ARBA" id="ARBA00007913"/>
    </source>
</evidence>
<dbReference type="InterPro" id="IPR011335">
    <property type="entry name" value="Restrct_endonuc-II-like"/>
</dbReference>
<dbReference type="Pfam" id="PF13086">
    <property type="entry name" value="AAA_11"/>
    <property type="match status" value="2"/>
</dbReference>
<reference evidence="10 11" key="1">
    <citation type="submission" date="2019-06" db="EMBL/GenBank/DDBJ databases">
        <title>Sequencing the genomes of 1000 actinobacteria strains.</title>
        <authorList>
            <person name="Klenk H.-P."/>
        </authorList>
    </citation>
    <scope>NUCLEOTIDE SEQUENCE [LARGE SCALE GENOMIC DNA]</scope>
    <source>
        <strain evidence="10 11">DSM 24617</strain>
    </source>
</reference>
<dbReference type="InterPro" id="IPR025103">
    <property type="entry name" value="DUF4011"/>
</dbReference>
<protein>
    <submittedName>
        <fullName evidence="10">Uncharacterized protein DUF4011</fullName>
    </submittedName>
</protein>